<dbReference type="AlphaFoldDB" id="A0A1Y0B4D0"/>
<gene>
    <name evidence="1" type="ORF">AEK19_MT2030</name>
</gene>
<dbReference type="EMBL" id="KY774314">
    <property type="protein sequence ID" value="ART32189.1"/>
    <property type="molecule type" value="Genomic_DNA"/>
</dbReference>
<organism evidence="1">
    <name type="scientific">Utricularia reniformis</name>
    <dbReference type="NCBI Taxonomy" id="192314"/>
    <lineage>
        <taxon>Eukaryota</taxon>
        <taxon>Viridiplantae</taxon>
        <taxon>Streptophyta</taxon>
        <taxon>Embryophyta</taxon>
        <taxon>Tracheophyta</taxon>
        <taxon>Spermatophyta</taxon>
        <taxon>Magnoliopsida</taxon>
        <taxon>eudicotyledons</taxon>
        <taxon>Gunneridae</taxon>
        <taxon>Pentapetalae</taxon>
        <taxon>asterids</taxon>
        <taxon>lamiids</taxon>
        <taxon>Lamiales</taxon>
        <taxon>Lentibulariaceae</taxon>
        <taxon>Utricularia</taxon>
    </lineage>
</organism>
<accession>A0A1Y0B4D0</accession>
<evidence type="ECO:0000313" key="1">
    <source>
        <dbReference type="EMBL" id="ART32189.1"/>
    </source>
</evidence>
<name>A0A1Y0B4D0_9LAMI</name>
<sequence length="47" mass="5333">MKLVLVSPNRQHAHKQIKELGHDGNGQSTFSASNRATIIWSFIWLSQ</sequence>
<protein>
    <submittedName>
        <fullName evidence="1">Uncharacterized protein</fullName>
    </submittedName>
</protein>
<keyword evidence="1" id="KW-0496">Mitochondrion</keyword>
<reference evidence="1" key="1">
    <citation type="submission" date="2017-03" db="EMBL/GenBank/DDBJ databases">
        <title>The mitochondrial genome of the carnivorous plant Utricularia reniformis (Lentibulariaceae): structure, comparative analysis and evolutionary landmarks.</title>
        <authorList>
            <person name="Silva S.R."/>
            <person name="Alvarenga D.O."/>
            <person name="Michael T.P."/>
            <person name="Miranda V.F.O."/>
            <person name="Varani A.M."/>
        </authorList>
    </citation>
    <scope>NUCLEOTIDE SEQUENCE</scope>
</reference>
<proteinExistence type="predicted"/>
<geneLocation type="mitochondrion" evidence="1"/>